<dbReference type="InterPro" id="IPR003594">
    <property type="entry name" value="HATPase_dom"/>
</dbReference>
<dbReference type="Gene3D" id="3.30.565.10">
    <property type="entry name" value="Histidine kinase-like ATPase, C-terminal domain"/>
    <property type="match status" value="1"/>
</dbReference>
<feature type="domain" description="Histidine kinase" evidence="9">
    <location>
        <begin position="135"/>
        <end position="344"/>
    </location>
</feature>
<evidence type="ECO:0000256" key="6">
    <source>
        <dbReference type="ARBA" id="ARBA00023012"/>
    </source>
</evidence>
<evidence type="ECO:0000313" key="10">
    <source>
        <dbReference type="EMBL" id="MDJ1651571.1"/>
    </source>
</evidence>
<protein>
    <recommendedName>
        <fullName evidence="2">histidine kinase</fullName>
        <ecNumber evidence="2">2.7.13.3</ecNumber>
    </recommendedName>
</protein>
<keyword evidence="8" id="KW-0472">Membrane</keyword>
<dbReference type="EMBL" id="JASJEU010000024">
    <property type="protein sequence ID" value="MDJ1651571.1"/>
    <property type="molecule type" value="Genomic_DNA"/>
</dbReference>
<dbReference type="Pfam" id="PF02518">
    <property type="entry name" value="HATPase_c"/>
    <property type="match status" value="1"/>
</dbReference>
<dbReference type="InterPro" id="IPR005467">
    <property type="entry name" value="His_kinase_dom"/>
</dbReference>
<dbReference type="PRINTS" id="PR00344">
    <property type="entry name" value="BCTRLSENSOR"/>
</dbReference>
<evidence type="ECO:0000256" key="8">
    <source>
        <dbReference type="SAM" id="Phobius"/>
    </source>
</evidence>
<keyword evidence="10" id="KW-0067">ATP-binding</keyword>
<evidence type="ECO:0000313" key="11">
    <source>
        <dbReference type="Proteomes" id="UP001232750"/>
    </source>
</evidence>
<accession>A0ABT7DSR5</accession>
<keyword evidence="3" id="KW-0597">Phosphoprotein</keyword>
<evidence type="ECO:0000256" key="3">
    <source>
        <dbReference type="ARBA" id="ARBA00022553"/>
    </source>
</evidence>
<dbReference type="GO" id="GO:0005524">
    <property type="term" value="F:ATP binding"/>
    <property type="evidence" value="ECO:0007669"/>
    <property type="project" value="UniProtKB-KW"/>
</dbReference>
<organism evidence="10 11">
    <name type="scientific">Gordonibacter faecis</name>
    <dbReference type="NCBI Taxonomy" id="3047475"/>
    <lineage>
        <taxon>Bacteria</taxon>
        <taxon>Bacillati</taxon>
        <taxon>Actinomycetota</taxon>
        <taxon>Coriobacteriia</taxon>
        <taxon>Eggerthellales</taxon>
        <taxon>Eggerthellaceae</taxon>
        <taxon>Gordonibacter</taxon>
    </lineage>
</organism>
<comment type="catalytic activity">
    <reaction evidence="1">
        <text>ATP + protein L-histidine = ADP + protein N-phospho-L-histidine.</text>
        <dbReference type="EC" id="2.7.13.3"/>
    </reaction>
</comment>
<keyword evidence="8" id="KW-1133">Transmembrane helix</keyword>
<comment type="caution">
    <text evidence="10">The sequence shown here is derived from an EMBL/GenBank/DDBJ whole genome shotgun (WGS) entry which is preliminary data.</text>
</comment>
<dbReference type="PANTHER" id="PTHR44936">
    <property type="entry name" value="SENSOR PROTEIN CREC"/>
    <property type="match status" value="1"/>
</dbReference>
<keyword evidence="10" id="KW-0547">Nucleotide-binding</keyword>
<keyword evidence="4" id="KW-0808">Transferase</keyword>
<evidence type="ECO:0000256" key="7">
    <source>
        <dbReference type="ARBA" id="ARBA00023026"/>
    </source>
</evidence>
<evidence type="ECO:0000256" key="1">
    <source>
        <dbReference type="ARBA" id="ARBA00000085"/>
    </source>
</evidence>
<dbReference type="InterPro" id="IPR004358">
    <property type="entry name" value="Sig_transdc_His_kin-like_C"/>
</dbReference>
<name>A0ABT7DSR5_9ACTN</name>
<sequence length="356" mass="38794">MDKGIWCEAMSLGRYLRDRAVACVLLVICAFGVAGMFMVLGDGVQAAVLGACFVVACGAVVFAYDFARRRRFYDELVRFTDDLENAYYASSLLEEPEFLEGCLTFEALEATGKAAADDVAAHKQQAEAYRDYIELWIHEIKTPIAAAGLMAANLHGSEATKLKGELDRIEGYVEQALYYARSTSLARDFAIREVPLESVVRGAVKKHARFLIEQGTTPVIELGRDVRVFADAKWLAFIVGQLVTNAAKYGATQVRFSTRTEGEGTPAARTVLEVADDGPGIPAADVPRVFERGFTGQNGRMLGSSTGMGLYLVSELCTKMDLGVGLASEEGSGTRVLITFPHDRRRLDTTLFLSKA</sequence>
<evidence type="ECO:0000256" key="4">
    <source>
        <dbReference type="ARBA" id="ARBA00022679"/>
    </source>
</evidence>
<dbReference type="EC" id="2.7.13.3" evidence="2"/>
<feature type="transmembrane region" description="Helical" evidence="8">
    <location>
        <begin position="46"/>
        <end position="67"/>
    </location>
</feature>
<evidence type="ECO:0000256" key="2">
    <source>
        <dbReference type="ARBA" id="ARBA00012438"/>
    </source>
</evidence>
<gene>
    <name evidence="10" type="ORF">QNJ86_12225</name>
</gene>
<keyword evidence="8" id="KW-0812">Transmembrane</keyword>
<reference evidence="10 11" key="1">
    <citation type="submission" date="2023-05" db="EMBL/GenBank/DDBJ databases">
        <title>Gordonibacter KGMB12511T sp. nov., isolated from faeces of healthy Korean.</title>
        <authorList>
            <person name="Kim H.S."/>
            <person name="Kim J.-S."/>
            <person name="Suh M.K."/>
            <person name="Eom M.K."/>
            <person name="Do H.E."/>
            <person name="Lee J.-S."/>
        </authorList>
    </citation>
    <scope>NUCLEOTIDE SEQUENCE [LARGE SCALE GENOMIC DNA]</scope>
    <source>
        <strain evidence="10 11">KGMB12511</strain>
    </source>
</reference>
<dbReference type="SUPFAM" id="SSF55874">
    <property type="entry name" value="ATPase domain of HSP90 chaperone/DNA topoisomerase II/histidine kinase"/>
    <property type="match status" value="1"/>
</dbReference>
<proteinExistence type="predicted"/>
<keyword evidence="6" id="KW-0902">Two-component regulatory system</keyword>
<evidence type="ECO:0000259" key="9">
    <source>
        <dbReference type="PROSITE" id="PS50109"/>
    </source>
</evidence>
<dbReference type="InterPro" id="IPR003661">
    <property type="entry name" value="HisK_dim/P_dom"/>
</dbReference>
<dbReference type="InterPro" id="IPR050980">
    <property type="entry name" value="2C_sensor_his_kinase"/>
</dbReference>
<dbReference type="Proteomes" id="UP001232750">
    <property type="component" value="Unassembled WGS sequence"/>
</dbReference>
<dbReference type="RefSeq" id="WP_283832918.1">
    <property type="nucleotide sequence ID" value="NZ_JASJEU010000024.1"/>
</dbReference>
<dbReference type="SMART" id="SM00387">
    <property type="entry name" value="HATPase_c"/>
    <property type="match status" value="1"/>
</dbReference>
<feature type="transmembrane region" description="Helical" evidence="8">
    <location>
        <begin position="20"/>
        <end position="40"/>
    </location>
</feature>
<keyword evidence="11" id="KW-1185">Reference proteome</keyword>
<dbReference type="PANTHER" id="PTHR44936:SF9">
    <property type="entry name" value="SENSOR PROTEIN CREC"/>
    <property type="match status" value="1"/>
</dbReference>
<keyword evidence="5" id="KW-0418">Kinase</keyword>
<evidence type="ECO:0000256" key="5">
    <source>
        <dbReference type="ARBA" id="ARBA00022777"/>
    </source>
</evidence>
<dbReference type="PROSITE" id="PS50109">
    <property type="entry name" value="HIS_KIN"/>
    <property type="match status" value="1"/>
</dbReference>
<dbReference type="CDD" id="cd00082">
    <property type="entry name" value="HisKA"/>
    <property type="match status" value="1"/>
</dbReference>
<keyword evidence="7" id="KW-0843">Virulence</keyword>
<dbReference type="InterPro" id="IPR036890">
    <property type="entry name" value="HATPase_C_sf"/>
</dbReference>